<accession>A0A160E6T2</accession>
<reference evidence="15" key="1">
    <citation type="journal article" date="2016" name="Am. J. Bot.">
        <title>Hiding in plain sight: Koshicola spirodelophila gen. et sp. nov. (Chaetopeltidales, Chlorophyceae), a novel green alga associated with the aquatic angiosperm Spirodela polyrhiza.</title>
        <authorList>
            <person name="Watanabe S."/>
            <person name="Fucikova K."/>
            <person name="Lewis L.A."/>
            <person name="Lewis P.O."/>
        </authorList>
    </citation>
    <scope>NUCLEOTIDE SEQUENCE</scope>
    <source>
        <strain evidence="15">W1C4</strain>
    </source>
</reference>
<evidence type="ECO:0000256" key="11">
    <source>
        <dbReference type="HAMAP-Rule" id="MF_01398"/>
    </source>
</evidence>
<keyword evidence="13" id="KW-0175">Coiled coil</keyword>
<evidence type="ECO:0000256" key="5">
    <source>
        <dbReference type="ARBA" id="ARBA00022781"/>
    </source>
</evidence>
<dbReference type="CDD" id="cd06503">
    <property type="entry name" value="ATP-synt_Fo_b"/>
    <property type="match status" value="1"/>
</dbReference>
<dbReference type="Pfam" id="PF00430">
    <property type="entry name" value="ATP-synt_B"/>
    <property type="match status" value="1"/>
</dbReference>
<sequence length="188" mass="21858">MNFFSFLFLLPLGKGFGFNDDILETNIINLAVVVSVVVYFVGKNLTSLLENRQQIILNNLREADQRALEATEKLNKAKEQLAFAEKKAAEIKQEGILKASREKTNCMNQYQSDLAQLQEYKQETLQFYQQKAFQQVYISLVSRALNQIKEKFKKPLDDQFHITINNFFIARFTEYVNPLLRSSTLNFQ</sequence>
<evidence type="ECO:0000256" key="6">
    <source>
        <dbReference type="ARBA" id="ARBA00022989"/>
    </source>
</evidence>
<keyword evidence="8 11" id="KW-0472">Membrane</keyword>
<keyword evidence="15" id="KW-0934">Plastid</keyword>
<dbReference type="GO" id="GO:0046933">
    <property type="term" value="F:proton-transporting ATP synthase activity, rotational mechanism"/>
    <property type="evidence" value="ECO:0007669"/>
    <property type="project" value="UniProtKB-UniRule"/>
</dbReference>
<proteinExistence type="inferred from homology"/>
<evidence type="ECO:0000256" key="3">
    <source>
        <dbReference type="ARBA" id="ARBA00022547"/>
    </source>
</evidence>
<dbReference type="PANTHER" id="PTHR34264:SF3">
    <property type="entry name" value="ATP SYNTHASE SUBUNIT B, CHLOROPLASTIC"/>
    <property type="match status" value="1"/>
</dbReference>
<comment type="function">
    <text evidence="11">Component of the F(0) channel, it forms part of the peripheral stalk, linking F(1) to F(0).</text>
</comment>
<keyword evidence="2 11" id="KW-0813">Transport</keyword>
<feature type="coiled-coil region" evidence="13">
    <location>
        <begin position="60"/>
        <end position="94"/>
    </location>
</feature>
<dbReference type="GO" id="GO:0009535">
    <property type="term" value="C:chloroplast thylakoid membrane"/>
    <property type="evidence" value="ECO:0007669"/>
    <property type="project" value="UniProtKB-SubCell"/>
</dbReference>
<keyword evidence="5 11" id="KW-0375">Hydrogen ion transport</keyword>
<feature type="chain" id="PRO_5007813319" description="ATP synthase subunit b, chloroplastic" evidence="14">
    <location>
        <begin position="18"/>
        <end position="188"/>
    </location>
</feature>
<geneLocation type="chloroplast" evidence="15"/>
<comment type="similarity">
    <text evidence="11 12">Belongs to the ATPase B chain family.</text>
</comment>
<keyword evidence="3 11" id="KW-0138">CF(0)</keyword>
<keyword evidence="15" id="KW-0150">Chloroplast</keyword>
<evidence type="ECO:0000256" key="2">
    <source>
        <dbReference type="ARBA" id="ARBA00022448"/>
    </source>
</evidence>
<evidence type="ECO:0000256" key="10">
    <source>
        <dbReference type="ARBA" id="ARBA00025198"/>
    </source>
</evidence>
<evidence type="ECO:0000256" key="13">
    <source>
        <dbReference type="SAM" id="Coils"/>
    </source>
</evidence>
<keyword evidence="14" id="KW-0732">Signal</keyword>
<comment type="function">
    <text evidence="10 11">F(1)F(0) ATP synthase produces ATP from ADP in the presence of a proton or sodium gradient. F-type ATPases consist of two structural domains, F(1) containing the extramembraneous catalytic core and F(0) containing the membrane proton channel, linked together by a central stalk and a peripheral stalk. During catalysis, ATP synthesis in the catalytic domain of F(1) is coupled via a rotary mechanism of the central stalk subunits to proton translocation.</text>
</comment>
<feature type="signal peptide" evidence="14">
    <location>
        <begin position="1"/>
        <end position="17"/>
    </location>
</feature>
<name>A0A160E6T2_9CHLO</name>
<evidence type="ECO:0000256" key="12">
    <source>
        <dbReference type="RuleBase" id="RU003848"/>
    </source>
</evidence>
<evidence type="ECO:0000313" key="15">
    <source>
        <dbReference type="EMBL" id="ANB40200.1"/>
    </source>
</evidence>
<dbReference type="InterPro" id="IPR002146">
    <property type="entry name" value="ATP_synth_b/b'su_bac/chlpt"/>
</dbReference>
<keyword evidence="9 11" id="KW-0066">ATP synthesis</keyword>
<dbReference type="AlphaFoldDB" id="A0A160E6T2"/>
<organism evidence="15">
    <name type="scientific">Koshicola spirodelophila</name>
    <dbReference type="NCBI Taxonomy" id="1707787"/>
    <lineage>
        <taxon>Eukaryota</taxon>
        <taxon>Viridiplantae</taxon>
        <taxon>Chlorophyta</taxon>
        <taxon>core chlorophytes</taxon>
        <taxon>Chlorophyceae</taxon>
        <taxon>OCC clade</taxon>
        <taxon>Chaetopeltidales</taxon>
        <taxon>Chaetopeltidaceae</taxon>
        <taxon>Koshicola</taxon>
    </lineage>
</organism>
<dbReference type="PANTHER" id="PTHR34264">
    <property type="entry name" value="ATP SYNTHASE SUBUNIT B, CHLOROPLASTIC"/>
    <property type="match status" value="1"/>
</dbReference>
<protein>
    <recommendedName>
        <fullName evidence="11">ATP synthase subunit b, chloroplastic</fullName>
    </recommendedName>
    <alternativeName>
        <fullName evidence="11">ATP synthase F(0) sector subunit b</fullName>
    </alternativeName>
    <alternativeName>
        <fullName evidence="11">ATPase subunit I</fullName>
    </alternativeName>
</protein>
<evidence type="ECO:0000256" key="4">
    <source>
        <dbReference type="ARBA" id="ARBA00022692"/>
    </source>
</evidence>
<evidence type="ECO:0000256" key="1">
    <source>
        <dbReference type="ARBA" id="ARBA00004167"/>
    </source>
</evidence>
<keyword evidence="6 11" id="KW-1133">Transmembrane helix</keyword>
<dbReference type="HAMAP" id="MF_01398">
    <property type="entry name" value="ATP_synth_b_bprime"/>
    <property type="match status" value="1"/>
</dbReference>
<evidence type="ECO:0000256" key="7">
    <source>
        <dbReference type="ARBA" id="ARBA00023065"/>
    </source>
</evidence>
<keyword evidence="4 11" id="KW-0812">Transmembrane</keyword>
<evidence type="ECO:0000256" key="8">
    <source>
        <dbReference type="ARBA" id="ARBA00023136"/>
    </source>
</evidence>
<dbReference type="EMBL" id="KT713391">
    <property type="protein sequence ID" value="ANB40200.1"/>
    <property type="molecule type" value="Genomic_DNA"/>
</dbReference>
<comment type="subunit">
    <text evidence="11">F-type ATPases have 2 components, F(1) - the catalytic core - and F(0) - the membrane proton channel. F(1) has five subunits: alpha(3), beta(3), gamma(1), delta(1), epsilon(1). F(0) has four main subunits: a(1), b(1), b'(1) and c(10-14). The alpha and beta chains form an alternating ring which encloses part of the gamma chain. F(1) is attached to F(0) by a central stalk formed by the gamma and epsilon chains, while a peripheral stalk is formed by the delta, b and b' chains.</text>
</comment>
<keyword evidence="11" id="KW-0793">Thylakoid</keyword>
<comment type="subcellular location">
    <subcellularLocation>
        <location evidence="1">Membrane</location>
        <topology evidence="1">Single-pass membrane protein</topology>
    </subcellularLocation>
    <subcellularLocation>
        <location evidence="11">Plastid</location>
        <location evidence="11">Chloroplast thylakoid membrane</location>
        <topology evidence="11">Single-pass membrane protein</topology>
    </subcellularLocation>
</comment>
<comment type="miscellaneous">
    <text evidence="11">In plastids the F-type ATPase is also known as CF(1)CF(0).</text>
</comment>
<dbReference type="GO" id="GO:0045259">
    <property type="term" value="C:proton-transporting ATP synthase complex"/>
    <property type="evidence" value="ECO:0007669"/>
    <property type="project" value="UniProtKB-KW"/>
</dbReference>
<evidence type="ECO:0000256" key="9">
    <source>
        <dbReference type="ARBA" id="ARBA00023310"/>
    </source>
</evidence>
<gene>
    <name evidence="11 15" type="primary">atpF</name>
    <name evidence="15" type="ORF">AM597_79</name>
</gene>
<evidence type="ECO:0000256" key="14">
    <source>
        <dbReference type="SAM" id="SignalP"/>
    </source>
</evidence>
<keyword evidence="7 11" id="KW-0406">Ion transport</keyword>